<comment type="similarity">
    <text evidence="10">Belongs to the DnaJ family.</text>
</comment>
<dbReference type="Gene3D" id="2.60.260.20">
    <property type="entry name" value="Urease metallochaperone UreE, N-terminal domain"/>
    <property type="match status" value="2"/>
</dbReference>
<dbReference type="FunFam" id="2.10.230.10:FF:000002">
    <property type="entry name" value="Molecular chaperone DnaJ"/>
    <property type="match status" value="1"/>
</dbReference>
<dbReference type="HAMAP" id="MF_01152">
    <property type="entry name" value="DnaJ"/>
    <property type="match status" value="1"/>
</dbReference>
<keyword evidence="2" id="KW-0235">DNA replication</keyword>
<dbReference type="Pfam" id="PF01556">
    <property type="entry name" value="DnaJ_C"/>
    <property type="match status" value="1"/>
</dbReference>
<dbReference type="PANTHER" id="PTHR43096">
    <property type="entry name" value="DNAJ HOMOLOG 1, MITOCHONDRIAL-RELATED"/>
    <property type="match status" value="1"/>
</dbReference>
<feature type="non-terminal residue" evidence="15">
    <location>
        <position position="325"/>
    </location>
</feature>
<evidence type="ECO:0000256" key="4">
    <source>
        <dbReference type="ARBA" id="ARBA00022737"/>
    </source>
</evidence>
<keyword evidence="5 12" id="KW-0863">Zinc-finger</keyword>
<dbReference type="InterPro" id="IPR012724">
    <property type="entry name" value="DnaJ"/>
</dbReference>
<dbReference type="GO" id="GO:0051082">
    <property type="term" value="F:unfolded protein binding"/>
    <property type="evidence" value="ECO:0007669"/>
    <property type="project" value="InterPro"/>
</dbReference>
<keyword evidence="4" id="KW-0677">Repeat</keyword>
<dbReference type="GO" id="GO:0008270">
    <property type="term" value="F:zinc ion binding"/>
    <property type="evidence" value="ECO:0007669"/>
    <property type="project" value="UniProtKB-KW"/>
</dbReference>
<evidence type="ECO:0000256" key="6">
    <source>
        <dbReference type="ARBA" id="ARBA00022833"/>
    </source>
</evidence>
<dbReference type="InterPro" id="IPR018253">
    <property type="entry name" value="DnaJ_domain_CS"/>
</dbReference>
<dbReference type="GO" id="GO:0006260">
    <property type="term" value="P:DNA replication"/>
    <property type="evidence" value="ECO:0007669"/>
    <property type="project" value="UniProtKB-KW"/>
</dbReference>
<evidence type="ECO:0000256" key="9">
    <source>
        <dbReference type="ARBA" id="ARBA00053423"/>
    </source>
</evidence>
<evidence type="ECO:0000256" key="8">
    <source>
        <dbReference type="ARBA" id="ARBA00023186"/>
    </source>
</evidence>
<keyword evidence="6 12" id="KW-0862">Zinc</keyword>
<evidence type="ECO:0000256" key="12">
    <source>
        <dbReference type="PROSITE-ProRule" id="PRU00546"/>
    </source>
</evidence>
<protein>
    <recommendedName>
        <fullName evidence="11">Chaperone protein DnaJ</fullName>
    </recommendedName>
</protein>
<dbReference type="GO" id="GO:0031072">
    <property type="term" value="F:heat shock protein binding"/>
    <property type="evidence" value="ECO:0007669"/>
    <property type="project" value="InterPro"/>
</dbReference>
<dbReference type="EMBL" id="DSEE01000075">
    <property type="protein sequence ID" value="HER39785.1"/>
    <property type="molecule type" value="Genomic_DNA"/>
</dbReference>
<dbReference type="Gene3D" id="1.10.287.110">
    <property type="entry name" value="DnaJ domain"/>
    <property type="match status" value="1"/>
</dbReference>
<keyword evidence="8" id="KW-0143">Chaperone</keyword>
<comment type="caution">
    <text evidence="15">The sequence shown here is derived from an EMBL/GenBank/DDBJ whole genome shotgun (WGS) entry which is preliminary data.</text>
</comment>
<evidence type="ECO:0000256" key="1">
    <source>
        <dbReference type="ARBA" id="ARBA00022490"/>
    </source>
</evidence>
<reference evidence="15" key="1">
    <citation type="journal article" date="2020" name="mSystems">
        <title>Genome- and Community-Level Interaction Insights into Carbon Utilization and Element Cycling Functions of Hydrothermarchaeota in Hydrothermal Sediment.</title>
        <authorList>
            <person name="Zhou Z."/>
            <person name="Liu Y."/>
            <person name="Xu W."/>
            <person name="Pan J."/>
            <person name="Luo Z.H."/>
            <person name="Li M."/>
        </authorList>
    </citation>
    <scope>NUCLEOTIDE SEQUENCE [LARGE SCALE GENOMIC DNA]</scope>
    <source>
        <strain evidence="15">SpSt-1235</strain>
    </source>
</reference>
<comment type="function">
    <text evidence="9">Participates actively in the response to hyperosmotic and heat shock by preventing the aggregation of stress-denatured proteins and by disaggregating proteins, also in an autonomous, DnaK-independent fashion. Unfolded proteins bind initially to DnaJ; upon interaction with the DnaJ-bound protein, DnaK hydrolyzes its bound ATP, resulting in the formation of a stable complex. GrpE releases ADP from DnaK; ATP binding to DnaK triggers the release of the substrate protein, thus completing the reaction cycle. Several rounds of ATP-dependent interactions between DnaJ, DnaK and GrpE are required for fully efficient folding. Also involved, together with DnaK and GrpE, in the DNA replication of plasmids through activation of initiation proteins.</text>
</comment>
<dbReference type="PROSITE" id="PS50076">
    <property type="entry name" value="DNAJ_2"/>
    <property type="match status" value="1"/>
</dbReference>
<evidence type="ECO:0000259" key="14">
    <source>
        <dbReference type="PROSITE" id="PS51188"/>
    </source>
</evidence>
<proteinExistence type="inferred from homology"/>
<evidence type="ECO:0000259" key="13">
    <source>
        <dbReference type="PROSITE" id="PS50076"/>
    </source>
</evidence>
<keyword evidence="1" id="KW-0963">Cytoplasm</keyword>
<dbReference type="PROSITE" id="PS51188">
    <property type="entry name" value="ZF_CR"/>
    <property type="match status" value="1"/>
</dbReference>
<dbReference type="PRINTS" id="PR00625">
    <property type="entry name" value="JDOMAIN"/>
</dbReference>
<evidence type="ECO:0000256" key="2">
    <source>
        <dbReference type="ARBA" id="ARBA00022705"/>
    </source>
</evidence>
<dbReference type="InterPro" id="IPR036410">
    <property type="entry name" value="HSP_DnaJ_Cys-rich_dom_sf"/>
</dbReference>
<name>A0A7C2M3A5_9FLAO</name>
<dbReference type="CDD" id="cd10747">
    <property type="entry name" value="DnaJ_C"/>
    <property type="match status" value="1"/>
</dbReference>
<sequence>MMKNDYYELLGIPRNAAPEEIKKAYRQLALKYHPDRNPDDKEAEENFKKAAEAYSVLIDTEKRSIYDRFGHNGLSGQGFNGFQGFNESVFSDFEDILGSFFSFGFSDIFGTRSRSSGQVRRGRDLALELKLSLEEAAFGVEKEIKLDRYDVCEECQGKRMKPGTGPSTCPACGGQGQVRYQQGFFSIGRTCHHCNGNGEIITVPCEKCHGKGKLKKRKNIQVKVPAGVDSGNRLRLANEGEAGDYGAPKGDLFVMISITPHKFLHREDSNLSCRIKLSFSQAALGCRVSIPNLEGIEDLKIPSGTQPGDVLRIKGAGIKDVHGRG</sequence>
<dbReference type="Proteomes" id="UP000885753">
    <property type="component" value="Unassembled WGS sequence"/>
</dbReference>
<dbReference type="SUPFAM" id="SSF46565">
    <property type="entry name" value="Chaperone J-domain"/>
    <property type="match status" value="1"/>
</dbReference>
<evidence type="ECO:0000256" key="10">
    <source>
        <dbReference type="ARBA" id="ARBA00061004"/>
    </source>
</evidence>
<organism evidence="15">
    <name type="scientific">Salinimicrobium catena</name>
    <dbReference type="NCBI Taxonomy" id="390640"/>
    <lineage>
        <taxon>Bacteria</taxon>
        <taxon>Pseudomonadati</taxon>
        <taxon>Bacteroidota</taxon>
        <taxon>Flavobacteriia</taxon>
        <taxon>Flavobacteriales</taxon>
        <taxon>Flavobacteriaceae</taxon>
        <taxon>Salinimicrobium</taxon>
    </lineage>
</organism>
<feature type="zinc finger region" description="CR-type" evidence="12">
    <location>
        <begin position="139"/>
        <end position="217"/>
    </location>
</feature>
<dbReference type="Gene3D" id="2.10.230.10">
    <property type="entry name" value="Heat shock protein DnaJ, cysteine-rich domain"/>
    <property type="match status" value="1"/>
</dbReference>
<dbReference type="CDD" id="cd10719">
    <property type="entry name" value="DnaJ_zf"/>
    <property type="match status" value="1"/>
</dbReference>
<evidence type="ECO:0000256" key="3">
    <source>
        <dbReference type="ARBA" id="ARBA00022723"/>
    </source>
</evidence>
<evidence type="ECO:0000256" key="11">
    <source>
        <dbReference type="ARBA" id="ARBA00067609"/>
    </source>
</evidence>
<evidence type="ECO:0000256" key="7">
    <source>
        <dbReference type="ARBA" id="ARBA00023016"/>
    </source>
</evidence>
<evidence type="ECO:0000256" key="5">
    <source>
        <dbReference type="ARBA" id="ARBA00022771"/>
    </source>
</evidence>
<dbReference type="Pfam" id="PF00684">
    <property type="entry name" value="DnaJ_CXXCXGXG"/>
    <property type="match status" value="1"/>
</dbReference>
<dbReference type="GO" id="GO:0005737">
    <property type="term" value="C:cytoplasm"/>
    <property type="evidence" value="ECO:0007669"/>
    <property type="project" value="TreeGrafter"/>
</dbReference>
<gene>
    <name evidence="15" type="primary">dnaJ</name>
    <name evidence="15" type="ORF">ENO10_01020</name>
</gene>
<evidence type="ECO:0000313" key="15">
    <source>
        <dbReference type="EMBL" id="HER39785.1"/>
    </source>
</evidence>
<accession>A0A7C2M3A5</accession>
<dbReference type="PROSITE" id="PS00636">
    <property type="entry name" value="DNAJ_1"/>
    <property type="match status" value="1"/>
</dbReference>
<dbReference type="SMART" id="SM00271">
    <property type="entry name" value="DnaJ"/>
    <property type="match status" value="1"/>
</dbReference>
<dbReference type="Pfam" id="PF00226">
    <property type="entry name" value="DnaJ"/>
    <property type="match status" value="1"/>
</dbReference>
<dbReference type="CDD" id="cd06257">
    <property type="entry name" value="DnaJ"/>
    <property type="match status" value="1"/>
</dbReference>
<dbReference type="GO" id="GO:0042026">
    <property type="term" value="P:protein refolding"/>
    <property type="evidence" value="ECO:0007669"/>
    <property type="project" value="TreeGrafter"/>
</dbReference>
<dbReference type="NCBIfam" id="TIGR02349">
    <property type="entry name" value="DnaJ_bact"/>
    <property type="match status" value="1"/>
</dbReference>
<dbReference type="InterPro" id="IPR036869">
    <property type="entry name" value="J_dom_sf"/>
</dbReference>
<dbReference type="PANTHER" id="PTHR43096:SF48">
    <property type="entry name" value="CHAPERONE PROTEIN DNAJ"/>
    <property type="match status" value="1"/>
</dbReference>
<dbReference type="InterPro" id="IPR001623">
    <property type="entry name" value="DnaJ_domain"/>
</dbReference>
<dbReference type="InterPro" id="IPR008971">
    <property type="entry name" value="HSP40/DnaJ_pept-bd"/>
</dbReference>
<dbReference type="GO" id="GO:0009408">
    <property type="term" value="P:response to heat"/>
    <property type="evidence" value="ECO:0007669"/>
    <property type="project" value="InterPro"/>
</dbReference>
<dbReference type="SUPFAM" id="SSF49493">
    <property type="entry name" value="HSP40/DnaJ peptide-binding domain"/>
    <property type="match status" value="2"/>
</dbReference>
<dbReference type="SUPFAM" id="SSF57938">
    <property type="entry name" value="DnaJ/Hsp40 cysteine-rich domain"/>
    <property type="match status" value="1"/>
</dbReference>
<dbReference type="InterPro" id="IPR002939">
    <property type="entry name" value="DnaJ_C"/>
</dbReference>
<feature type="domain" description="CR-type" evidence="14">
    <location>
        <begin position="139"/>
        <end position="217"/>
    </location>
</feature>
<dbReference type="FunFam" id="1.10.287.110:FF:000034">
    <property type="entry name" value="Chaperone protein DnaJ"/>
    <property type="match status" value="1"/>
</dbReference>
<dbReference type="NCBIfam" id="NF008035">
    <property type="entry name" value="PRK10767.1"/>
    <property type="match status" value="1"/>
</dbReference>
<dbReference type="GO" id="GO:0005524">
    <property type="term" value="F:ATP binding"/>
    <property type="evidence" value="ECO:0007669"/>
    <property type="project" value="InterPro"/>
</dbReference>
<feature type="domain" description="J" evidence="13">
    <location>
        <begin position="5"/>
        <end position="70"/>
    </location>
</feature>
<keyword evidence="3 12" id="KW-0479">Metal-binding</keyword>
<dbReference type="AlphaFoldDB" id="A0A7C2M3A5"/>
<keyword evidence="7" id="KW-0346">Stress response</keyword>
<dbReference type="InterPro" id="IPR001305">
    <property type="entry name" value="HSP_DnaJ_Cys-rich_dom"/>
</dbReference>